<organism evidence="3 4">
    <name type="scientific">Mucilaginibacter gossypii</name>
    <dbReference type="NCBI Taxonomy" id="551996"/>
    <lineage>
        <taxon>Bacteria</taxon>
        <taxon>Pseudomonadati</taxon>
        <taxon>Bacteroidota</taxon>
        <taxon>Sphingobacteriia</taxon>
        <taxon>Sphingobacteriales</taxon>
        <taxon>Sphingobacteriaceae</taxon>
        <taxon>Mucilaginibacter</taxon>
    </lineage>
</organism>
<keyword evidence="1" id="KW-0472">Membrane</keyword>
<dbReference type="InterPro" id="IPR019819">
    <property type="entry name" value="Carboxylesterase_B_CS"/>
</dbReference>
<dbReference type="EMBL" id="FNCG01000008">
    <property type="protein sequence ID" value="SDH30535.1"/>
    <property type="molecule type" value="Genomic_DNA"/>
</dbReference>
<dbReference type="InterPro" id="IPR002018">
    <property type="entry name" value="CarbesteraseB"/>
</dbReference>
<evidence type="ECO:0000313" key="3">
    <source>
        <dbReference type="EMBL" id="SDH30535.1"/>
    </source>
</evidence>
<gene>
    <name evidence="3" type="ORF">SAMN05192573_108224</name>
</gene>
<keyword evidence="1" id="KW-0812">Transmembrane</keyword>
<protein>
    <submittedName>
        <fullName evidence="3">Para-nitrobenzyl esterase</fullName>
    </submittedName>
</protein>
<evidence type="ECO:0000259" key="2">
    <source>
        <dbReference type="Pfam" id="PF00135"/>
    </source>
</evidence>
<evidence type="ECO:0000313" key="4">
    <source>
        <dbReference type="Proteomes" id="UP000199705"/>
    </source>
</evidence>
<dbReference type="Proteomes" id="UP000199705">
    <property type="component" value="Unassembled WGS sequence"/>
</dbReference>
<dbReference type="PANTHER" id="PTHR11559">
    <property type="entry name" value="CARBOXYLESTERASE"/>
    <property type="match status" value="1"/>
</dbReference>
<sequence>MLITRFSWLPLIKINRFMKNIIRLIPVYTFLLGIFLGFTTSAQTVVTKVSGGWIKGIEEGPTLVFKGIPYAKPPVGPLRFMPPQPMTAWKDTLSCEKFGSPASQGGGAGGLKGSEDCLTLNVYTPTTARDAKLPVLVWVHGGSLTGGSGMGMNGHAFADDDSVVTVTINYRLGVFGFMYLGDVNKAYQSSGNNGLLDLIMALKWIRQNIAAMGGDASKVTVMGESAGAKLTSALLATPQSKGYFNQQILESGAVQCIRDSATAKGIRQRLMTELGVSKPADLLKISAEKFIAAQAKISNGAQGTNYFGPVIDGAVISQDPYQYILKNRNDKVRFLIGTNKFESKMFMNFDKRLNHPDSTVLYGWFGDNYRYILSNFESEAKNGNADSAAIKVLTQYMYQMHSYRLANTLAQAGNHVWMYRFDYKRDGTGATHADELGYVWFLPKQHNFNDTELKLANQIHQTWVNFIKGKAPGQVNDKQWPHFVAGENNIMVFDTVSGPTQLNYIYNDRAHPSSCFVLK</sequence>
<dbReference type="InterPro" id="IPR029058">
    <property type="entry name" value="AB_hydrolase_fold"/>
</dbReference>
<keyword evidence="4" id="KW-1185">Reference proteome</keyword>
<evidence type="ECO:0000256" key="1">
    <source>
        <dbReference type="SAM" id="Phobius"/>
    </source>
</evidence>
<dbReference type="InterPro" id="IPR050309">
    <property type="entry name" value="Type-B_Carboxylest/Lipase"/>
</dbReference>
<dbReference type="STRING" id="551996.SAMN05192573_108224"/>
<dbReference type="Pfam" id="PF00135">
    <property type="entry name" value="COesterase"/>
    <property type="match status" value="1"/>
</dbReference>
<dbReference type="Gene3D" id="3.40.50.1820">
    <property type="entry name" value="alpha/beta hydrolase"/>
    <property type="match status" value="1"/>
</dbReference>
<dbReference type="PROSITE" id="PS00941">
    <property type="entry name" value="CARBOXYLESTERASE_B_2"/>
    <property type="match status" value="1"/>
</dbReference>
<dbReference type="AlphaFoldDB" id="A0A1G8BBE5"/>
<dbReference type="SUPFAM" id="SSF53474">
    <property type="entry name" value="alpha/beta-Hydrolases"/>
    <property type="match status" value="1"/>
</dbReference>
<feature type="domain" description="Carboxylesterase type B" evidence="2">
    <location>
        <begin position="46"/>
        <end position="494"/>
    </location>
</feature>
<proteinExistence type="predicted"/>
<accession>A0A1G8BBE5</accession>
<reference evidence="4" key="1">
    <citation type="submission" date="2016-10" db="EMBL/GenBank/DDBJ databases">
        <authorList>
            <person name="Varghese N."/>
            <person name="Submissions S."/>
        </authorList>
    </citation>
    <scope>NUCLEOTIDE SEQUENCE [LARGE SCALE GENOMIC DNA]</scope>
    <source>
        <strain evidence="4">Gh-67</strain>
    </source>
</reference>
<feature type="transmembrane region" description="Helical" evidence="1">
    <location>
        <begin position="21"/>
        <end position="38"/>
    </location>
</feature>
<name>A0A1G8BBE5_9SPHI</name>
<keyword evidence="1" id="KW-1133">Transmembrane helix</keyword>